<keyword evidence="2" id="KW-1185">Reference proteome</keyword>
<dbReference type="EMBL" id="JASPKZ010007834">
    <property type="protein sequence ID" value="KAJ9581935.1"/>
    <property type="molecule type" value="Genomic_DNA"/>
</dbReference>
<evidence type="ECO:0000313" key="2">
    <source>
        <dbReference type="Proteomes" id="UP001233999"/>
    </source>
</evidence>
<dbReference type="AlphaFoldDB" id="A0AAD8E948"/>
<comment type="caution">
    <text evidence="1">The sequence shown here is derived from an EMBL/GenBank/DDBJ whole genome shotgun (WGS) entry which is preliminary data.</text>
</comment>
<accession>A0AAD8E948</accession>
<reference evidence="1" key="2">
    <citation type="submission" date="2023-05" db="EMBL/GenBank/DDBJ databases">
        <authorList>
            <person name="Fouks B."/>
        </authorList>
    </citation>
    <scope>NUCLEOTIDE SEQUENCE</scope>
    <source>
        <strain evidence="1">Stay&amp;Tobe</strain>
        <tissue evidence="1">Testes</tissue>
    </source>
</reference>
<evidence type="ECO:0000313" key="1">
    <source>
        <dbReference type="EMBL" id="KAJ9581935.1"/>
    </source>
</evidence>
<feature type="non-terminal residue" evidence="1">
    <location>
        <position position="1"/>
    </location>
</feature>
<reference evidence="1" key="1">
    <citation type="journal article" date="2023" name="IScience">
        <title>Live-bearing cockroach genome reveals convergent evolutionary mechanisms linked to viviparity in insects and beyond.</title>
        <authorList>
            <person name="Fouks B."/>
            <person name="Harrison M.C."/>
            <person name="Mikhailova A.A."/>
            <person name="Marchal E."/>
            <person name="English S."/>
            <person name="Carruthers M."/>
            <person name="Jennings E.C."/>
            <person name="Chiamaka E.L."/>
            <person name="Frigard R.A."/>
            <person name="Pippel M."/>
            <person name="Attardo G.M."/>
            <person name="Benoit J.B."/>
            <person name="Bornberg-Bauer E."/>
            <person name="Tobe S.S."/>
        </authorList>
    </citation>
    <scope>NUCLEOTIDE SEQUENCE</scope>
    <source>
        <tissue evidence="1">Testes</tissue>
    </source>
</reference>
<name>A0AAD8E948_DIPPU</name>
<sequence>AIHLVGLIHAWRGDISRTSLVAINNYHTLLREATESVLMFPVLHLAALNVCFWAISDEFTVKVPSCWNMAVFEEYTPYGHVATVHTVFPIHPIDVPYIFMKTQRSFYFYPRSSHSAFVRKFNSALTSTINHHINK</sequence>
<dbReference type="Proteomes" id="UP001233999">
    <property type="component" value="Unassembled WGS sequence"/>
</dbReference>
<proteinExistence type="predicted"/>
<protein>
    <submittedName>
        <fullName evidence="1">Uncharacterized protein</fullName>
    </submittedName>
</protein>
<organism evidence="1 2">
    <name type="scientific">Diploptera punctata</name>
    <name type="common">Pacific beetle cockroach</name>
    <dbReference type="NCBI Taxonomy" id="6984"/>
    <lineage>
        <taxon>Eukaryota</taxon>
        <taxon>Metazoa</taxon>
        <taxon>Ecdysozoa</taxon>
        <taxon>Arthropoda</taxon>
        <taxon>Hexapoda</taxon>
        <taxon>Insecta</taxon>
        <taxon>Pterygota</taxon>
        <taxon>Neoptera</taxon>
        <taxon>Polyneoptera</taxon>
        <taxon>Dictyoptera</taxon>
        <taxon>Blattodea</taxon>
        <taxon>Blaberoidea</taxon>
        <taxon>Blaberidae</taxon>
        <taxon>Diplopterinae</taxon>
        <taxon>Diploptera</taxon>
    </lineage>
</organism>
<gene>
    <name evidence="1" type="ORF">L9F63_003723</name>
</gene>
<feature type="non-terminal residue" evidence="1">
    <location>
        <position position="135"/>
    </location>
</feature>